<name>A0AAV7WYV2_PLEWA</name>
<dbReference type="EMBL" id="JANPWB010000001">
    <property type="protein sequence ID" value="KAJ1218202.1"/>
    <property type="molecule type" value="Genomic_DNA"/>
</dbReference>
<comment type="caution">
    <text evidence="2">The sequence shown here is derived from an EMBL/GenBank/DDBJ whole genome shotgun (WGS) entry which is preliminary data.</text>
</comment>
<reference evidence="2" key="1">
    <citation type="journal article" date="2022" name="bioRxiv">
        <title>Sequencing and chromosome-scale assembly of the giantPleurodeles waltlgenome.</title>
        <authorList>
            <person name="Brown T."/>
            <person name="Elewa A."/>
            <person name="Iarovenko S."/>
            <person name="Subramanian E."/>
            <person name="Araus A.J."/>
            <person name="Petzold A."/>
            <person name="Susuki M."/>
            <person name="Suzuki K.-i.T."/>
            <person name="Hayashi T."/>
            <person name="Toyoda A."/>
            <person name="Oliveira C."/>
            <person name="Osipova E."/>
            <person name="Leigh N.D."/>
            <person name="Simon A."/>
            <person name="Yun M.H."/>
        </authorList>
    </citation>
    <scope>NUCLEOTIDE SEQUENCE</scope>
    <source>
        <strain evidence="2">20211129_DDA</strain>
        <tissue evidence="2">Liver</tissue>
    </source>
</reference>
<dbReference type="Proteomes" id="UP001066276">
    <property type="component" value="Chromosome 1_1"/>
</dbReference>
<proteinExistence type="predicted"/>
<sequence>METFALLAENKDRCPDPGGLRTPPPTRKVQARTLAVHGGPREGERDKEGPRDAAGLRALYSGNPSLAGRIVEECQATDPPYTTLSSRGAWSGERPFPNRGAFLQPQPREDQELNFVQIMNHQTA</sequence>
<gene>
    <name evidence="2" type="ORF">NDU88_005785</name>
</gene>
<evidence type="ECO:0000313" key="3">
    <source>
        <dbReference type="Proteomes" id="UP001066276"/>
    </source>
</evidence>
<organism evidence="2 3">
    <name type="scientific">Pleurodeles waltl</name>
    <name type="common">Iberian ribbed newt</name>
    <dbReference type="NCBI Taxonomy" id="8319"/>
    <lineage>
        <taxon>Eukaryota</taxon>
        <taxon>Metazoa</taxon>
        <taxon>Chordata</taxon>
        <taxon>Craniata</taxon>
        <taxon>Vertebrata</taxon>
        <taxon>Euteleostomi</taxon>
        <taxon>Amphibia</taxon>
        <taxon>Batrachia</taxon>
        <taxon>Caudata</taxon>
        <taxon>Salamandroidea</taxon>
        <taxon>Salamandridae</taxon>
        <taxon>Pleurodelinae</taxon>
        <taxon>Pleurodeles</taxon>
    </lineage>
</organism>
<feature type="region of interest" description="Disordered" evidence="1">
    <location>
        <begin position="77"/>
        <end position="109"/>
    </location>
</feature>
<feature type="region of interest" description="Disordered" evidence="1">
    <location>
        <begin position="1"/>
        <end position="30"/>
    </location>
</feature>
<dbReference type="AlphaFoldDB" id="A0AAV7WYV2"/>
<protein>
    <submittedName>
        <fullName evidence="2">Uncharacterized protein</fullName>
    </submittedName>
</protein>
<evidence type="ECO:0000313" key="2">
    <source>
        <dbReference type="EMBL" id="KAJ1218202.1"/>
    </source>
</evidence>
<keyword evidence="3" id="KW-1185">Reference proteome</keyword>
<accession>A0AAV7WYV2</accession>
<evidence type="ECO:0000256" key="1">
    <source>
        <dbReference type="SAM" id="MobiDB-lite"/>
    </source>
</evidence>